<dbReference type="NCBIfam" id="TIGR03931">
    <property type="entry name" value="T7SS_Rv3446c"/>
    <property type="match status" value="1"/>
</dbReference>
<proteinExistence type="predicted"/>
<organism evidence="2 3">
    <name type="scientific">Pseudonocardia sulfidoxydans NBRC 16205</name>
    <dbReference type="NCBI Taxonomy" id="1223511"/>
    <lineage>
        <taxon>Bacteria</taxon>
        <taxon>Bacillati</taxon>
        <taxon>Actinomycetota</taxon>
        <taxon>Actinomycetes</taxon>
        <taxon>Pseudonocardiales</taxon>
        <taxon>Pseudonocardiaceae</taxon>
        <taxon>Pseudonocardia</taxon>
    </lineage>
</organism>
<comment type="caution">
    <text evidence="2">The sequence shown here is derived from an EMBL/GenBank/DDBJ whole genome shotgun (WGS) entry which is preliminary data.</text>
</comment>
<evidence type="ECO:0000256" key="1">
    <source>
        <dbReference type="SAM" id="Phobius"/>
    </source>
</evidence>
<dbReference type="EMBL" id="BJVJ01000012">
    <property type="protein sequence ID" value="GEL22773.1"/>
    <property type="molecule type" value="Genomic_DNA"/>
</dbReference>
<reference evidence="2 3" key="1">
    <citation type="submission" date="2019-07" db="EMBL/GenBank/DDBJ databases">
        <title>Whole genome shotgun sequence of Pseudonocardia sulfidoxydans NBRC 16205.</title>
        <authorList>
            <person name="Hosoyama A."/>
            <person name="Uohara A."/>
            <person name="Ohji S."/>
            <person name="Ichikawa N."/>
        </authorList>
    </citation>
    <scope>NUCLEOTIDE SEQUENCE [LARGE SCALE GENOMIC DNA]</scope>
    <source>
        <strain evidence="2 3">NBRC 16205</strain>
    </source>
</reference>
<dbReference type="RefSeq" id="WP_186816819.1">
    <property type="nucleotide sequence ID" value="NZ_BJVJ01000012.1"/>
</dbReference>
<keyword evidence="3" id="KW-1185">Reference proteome</keyword>
<gene>
    <name evidence="2" type="ORF">PSU4_17270</name>
</gene>
<sequence>MSLRVAVHPSPTTTRVAVADPQPRLVAELPGHVRPETAVALLFGRPVTPTVVGPGGVPVAVAVGGAPQRIVVDLSSPPAEVSVVDGGRVVATRSSARVVDAVVALAQQQPVAEVVLVGRDPRLATRLDAACRAHRAPPVRVAAAPVVLGAAVTGEAAPESVVDDVPNLLPAPRRWAASTVVPGVLLAALGVVAALLLPTPAARTEPAGQLVQYGYRFTLPAGWAHTGALPERRRTVVTPVAAPDGIELVAVERTDLGYDAGLEPARATADLRAVYDDALAAGERLDGFAPGRAGGRDVHTYRQTLADGIVDWTVVLDGTAQLSVGCRHGPVPSPSLVAACAGVVTSVGRA</sequence>
<dbReference type="AlphaFoldDB" id="A0A511DED6"/>
<evidence type="ECO:0008006" key="4">
    <source>
        <dbReference type="Google" id="ProtNLM"/>
    </source>
</evidence>
<protein>
    <recommendedName>
        <fullName evidence="4">Type VII secretion-associated protein</fullName>
    </recommendedName>
</protein>
<dbReference type="Proteomes" id="UP000321685">
    <property type="component" value="Unassembled WGS sequence"/>
</dbReference>
<feature type="transmembrane region" description="Helical" evidence="1">
    <location>
        <begin position="175"/>
        <end position="197"/>
    </location>
</feature>
<name>A0A511DED6_9PSEU</name>
<dbReference type="InterPro" id="IPR023840">
    <property type="entry name" value="T7SS_Rv3446c"/>
</dbReference>
<accession>A0A511DED6</accession>
<evidence type="ECO:0000313" key="3">
    <source>
        <dbReference type="Proteomes" id="UP000321685"/>
    </source>
</evidence>
<keyword evidence="1" id="KW-0472">Membrane</keyword>
<keyword evidence="1" id="KW-1133">Transmembrane helix</keyword>
<evidence type="ECO:0000313" key="2">
    <source>
        <dbReference type="EMBL" id="GEL22773.1"/>
    </source>
</evidence>
<keyword evidence="1" id="KW-0812">Transmembrane</keyword>